<evidence type="ECO:0000313" key="1">
    <source>
        <dbReference type="EMBL" id="MBD1371119.1"/>
    </source>
</evidence>
<accession>A0A926N4V9</accession>
<comment type="caution">
    <text evidence="1">The sequence shown here is derived from an EMBL/GenBank/DDBJ whole genome shotgun (WGS) entry which is preliminary data.</text>
</comment>
<dbReference type="EMBL" id="JACXAH010000002">
    <property type="protein sequence ID" value="MBD1371119.1"/>
    <property type="molecule type" value="Genomic_DNA"/>
</dbReference>
<organism evidence="1 2">
    <name type="scientific">Polycladospora coralii</name>
    <dbReference type="NCBI Taxonomy" id="2771432"/>
    <lineage>
        <taxon>Bacteria</taxon>
        <taxon>Bacillati</taxon>
        <taxon>Bacillota</taxon>
        <taxon>Bacilli</taxon>
        <taxon>Bacillales</taxon>
        <taxon>Thermoactinomycetaceae</taxon>
        <taxon>Polycladospora</taxon>
    </lineage>
</organism>
<reference evidence="1" key="1">
    <citation type="submission" date="2020-09" db="EMBL/GenBank/DDBJ databases">
        <title>A novel bacterium of genus Hazenella, isolated from South China Sea.</title>
        <authorList>
            <person name="Huang H."/>
            <person name="Mo K."/>
            <person name="Hu Y."/>
        </authorList>
    </citation>
    <scope>NUCLEOTIDE SEQUENCE</scope>
    <source>
        <strain evidence="1">IB182357</strain>
    </source>
</reference>
<protein>
    <submittedName>
        <fullName evidence="1">Arginine deiminase</fullName>
    </submittedName>
</protein>
<dbReference type="SUPFAM" id="SSF55909">
    <property type="entry name" value="Pentein"/>
    <property type="match status" value="1"/>
</dbReference>
<dbReference type="Gene3D" id="3.75.10.10">
    <property type="entry name" value="L-arginine/glycine Amidinotransferase, Chain A"/>
    <property type="match status" value="1"/>
</dbReference>
<dbReference type="GO" id="GO:0016990">
    <property type="term" value="F:arginine deiminase activity"/>
    <property type="evidence" value="ECO:0007669"/>
    <property type="project" value="TreeGrafter"/>
</dbReference>
<name>A0A926N4V9_9BACL</name>
<evidence type="ECO:0000313" key="2">
    <source>
        <dbReference type="Proteomes" id="UP000661691"/>
    </source>
</evidence>
<dbReference type="Pfam" id="PF02274">
    <property type="entry name" value="ADI"/>
    <property type="match status" value="2"/>
</dbReference>
<dbReference type="AlphaFoldDB" id="A0A926N4V9"/>
<dbReference type="PANTHER" id="PTHR47271:SF2">
    <property type="entry name" value="ARGININE DEIMINASE"/>
    <property type="match status" value="1"/>
</dbReference>
<proteinExistence type="predicted"/>
<dbReference type="GO" id="GO:0019546">
    <property type="term" value="P:L-arginine deiminase pathway"/>
    <property type="evidence" value="ECO:0007669"/>
    <property type="project" value="TreeGrafter"/>
</dbReference>
<keyword evidence="2" id="KW-1185">Reference proteome</keyword>
<sequence>MLCKPSELSIPDMKTAYQVGWKAPVDKRKALASHLNMRQVLEEQGIQVIDYSEYLSATELKLNDQLINRCYVRDLAGVVRKQVITGRPAISMRLPEYDQAHQVMQSWFNPDRFFTPNGTKGATLEFGDVSILNRDAIVINVGKRTSIGAIESIKQAIFDAGFSEIAVIDLPRHDDTMHLDFNFNVMAANLVVAKSFLRFFPLRVICREHTRYAMFEDYMRYHGYEVHALSSYDTIPDINFLNINPETILISQQANTARVLDHPKLKQKKVIKVDVTELEKGGGGIRCMTLPLRRREIS</sequence>
<dbReference type="PANTHER" id="PTHR47271">
    <property type="entry name" value="ARGININE DEIMINASE"/>
    <property type="match status" value="1"/>
</dbReference>
<gene>
    <name evidence="1" type="ORF">IC620_01940</name>
</gene>
<dbReference type="Proteomes" id="UP000661691">
    <property type="component" value="Unassembled WGS sequence"/>
</dbReference>